<evidence type="ECO:0000259" key="1">
    <source>
        <dbReference type="Pfam" id="PF20236"/>
    </source>
</evidence>
<evidence type="ECO:0000313" key="2">
    <source>
        <dbReference type="EMBL" id="EIW85834.1"/>
    </source>
</evidence>
<dbReference type="OMA" id="AMVFIDQ"/>
<dbReference type="KEGG" id="cput:CONPUDRAFT_80228"/>
<dbReference type="InterPro" id="IPR046528">
    <property type="entry name" value="DUF6593"/>
</dbReference>
<dbReference type="OrthoDB" id="3256331at2759"/>
<protein>
    <recommendedName>
        <fullName evidence="1">DUF6593 domain-containing protein</fullName>
    </recommendedName>
</protein>
<dbReference type="GeneID" id="19210054"/>
<dbReference type="RefSeq" id="XP_007764349.1">
    <property type="nucleotide sequence ID" value="XM_007766159.1"/>
</dbReference>
<keyword evidence="3" id="KW-1185">Reference proteome</keyword>
<name>A0A5M3N471_CONPW</name>
<sequence>MESQETLINQVPPQKYYFSLNSVKKTTLFLSTTTPNAPTYTVSTDLKTDKHTEVKDAHGDVIAVWSRKDLLPDTIAWPGREGGNSTAVKNWLKKGDGADGIPVHTLNTAAGPIVFRSSAKHRVGAYFPSKLASAASTDETEAIAYLVPKTEEHNLALVLSAPAQATDVRDEIMVAVLILEHKLRMADTAISVGGGKFEQNKTVAGYYVST</sequence>
<dbReference type="Proteomes" id="UP000053558">
    <property type="component" value="Unassembled WGS sequence"/>
</dbReference>
<gene>
    <name evidence="2" type="ORF">CONPUDRAFT_80228</name>
</gene>
<comment type="caution">
    <text evidence="2">The sequence shown here is derived from an EMBL/GenBank/DDBJ whole genome shotgun (WGS) entry which is preliminary data.</text>
</comment>
<feature type="domain" description="DUF6593" evidence="1">
    <location>
        <begin position="21"/>
        <end position="185"/>
    </location>
</feature>
<dbReference type="AlphaFoldDB" id="A0A5M3N471"/>
<dbReference type="Pfam" id="PF20236">
    <property type="entry name" value="DUF6593"/>
    <property type="match status" value="1"/>
</dbReference>
<reference evidence="3" key="1">
    <citation type="journal article" date="2012" name="Science">
        <title>The Paleozoic origin of enzymatic lignin decomposition reconstructed from 31 fungal genomes.</title>
        <authorList>
            <person name="Floudas D."/>
            <person name="Binder M."/>
            <person name="Riley R."/>
            <person name="Barry K."/>
            <person name="Blanchette R.A."/>
            <person name="Henrissat B."/>
            <person name="Martinez A.T."/>
            <person name="Otillar R."/>
            <person name="Spatafora J.W."/>
            <person name="Yadav J.S."/>
            <person name="Aerts A."/>
            <person name="Benoit I."/>
            <person name="Boyd A."/>
            <person name="Carlson A."/>
            <person name="Copeland A."/>
            <person name="Coutinho P.M."/>
            <person name="de Vries R.P."/>
            <person name="Ferreira P."/>
            <person name="Findley K."/>
            <person name="Foster B."/>
            <person name="Gaskell J."/>
            <person name="Glotzer D."/>
            <person name="Gorecki P."/>
            <person name="Heitman J."/>
            <person name="Hesse C."/>
            <person name="Hori C."/>
            <person name="Igarashi K."/>
            <person name="Jurgens J.A."/>
            <person name="Kallen N."/>
            <person name="Kersten P."/>
            <person name="Kohler A."/>
            <person name="Kuees U."/>
            <person name="Kumar T.K.A."/>
            <person name="Kuo A."/>
            <person name="LaButti K."/>
            <person name="Larrondo L.F."/>
            <person name="Lindquist E."/>
            <person name="Ling A."/>
            <person name="Lombard V."/>
            <person name="Lucas S."/>
            <person name="Lundell T."/>
            <person name="Martin R."/>
            <person name="McLaughlin D.J."/>
            <person name="Morgenstern I."/>
            <person name="Morin E."/>
            <person name="Murat C."/>
            <person name="Nagy L.G."/>
            <person name="Nolan M."/>
            <person name="Ohm R.A."/>
            <person name="Patyshakuliyeva A."/>
            <person name="Rokas A."/>
            <person name="Ruiz-Duenas F.J."/>
            <person name="Sabat G."/>
            <person name="Salamov A."/>
            <person name="Samejima M."/>
            <person name="Schmutz J."/>
            <person name="Slot J.C."/>
            <person name="St John F."/>
            <person name="Stenlid J."/>
            <person name="Sun H."/>
            <person name="Sun S."/>
            <person name="Syed K."/>
            <person name="Tsang A."/>
            <person name="Wiebenga A."/>
            <person name="Young D."/>
            <person name="Pisabarro A."/>
            <person name="Eastwood D.C."/>
            <person name="Martin F."/>
            <person name="Cullen D."/>
            <person name="Grigoriev I.V."/>
            <person name="Hibbett D.S."/>
        </authorList>
    </citation>
    <scope>NUCLEOTIDE SEQUENCE [LARGE SCALE GENOMIC DNA]</scope>
    <source>
        <strain evidence="3">RWD-64-598 SS2</strain>
    </source>
</reference>
<organism evidence="2 3">
    <name type="scientific">Coniophora puteana (strain RWD-64-598)</name>
    <name type="common">Brown rot fungus</name>
    <dbReference type="NCBI Taxonomy" id="741705"/>
    <lineage>
        <taxon>Eukaryota</taxon>
        <taxon>Fungi</taxon>
        <taxon>Dikarya</taxon>
        <taxon>Basidiomycota</taxon>
        <taxon>Agaricomycotina</taxon>
        <taxon>Agaricomycetes</taxon>
        <taxon>Agaricomycetidae</taxon>
        <taxon>Boletales</taxon>
        <taxon>Coniophorineae</taxon>
        <taxon>Coniophoraceae</taxon>
        <taxon>Coniophora</taxon>
    </lineage>
</organism>
<accession>A0A5M3N471</accession>
<evidence type="ECO:0000313" key="3">
    <source>
        <dbReference type="Proteomes" id="UP000053558"/>
    </source>
</evidence>
<dbReference type="EMBL" id="JH711574">
    <property type="protein sequence ID" value="EIW85834.1"/>
    <property type="molecule type" value="Genomic_DNA"/>
</dbReference>
<proteinExistence type="predicted"/>